<evidence type="ECO:0000313" key="11">
    <source>
        <dbReference type="Proteomes" id="UP000188879"/>
    </source>
</evidence>
<reference evidence="10 11" key="1">
    <citation type="submission" date="2016-10" db="EMBL/GenBank/DDBJ databases">
        <title>Draft Genome sequence of Roseomonas sp. strain M3.</title>
        <authorList>
            <person name="Subhash Y."/>
            <person name="Lee S."/>
        </authorList>
    </citation>
    <scope>NUCLEOTIDE SEQUENCE [LARGE SCALE GENOMIC DNA]</scope>
    <source>
        <strain evidence="10 11">M3</strain>
    </source>
</reference>
<dbReference type="SUPFAM" id="SSF64518">
    <property type="entry name" value="Phase 1 flagellin"/>
    <property type="match status" value="1"/>
</dbReference>
<evidence type="ECO:0000313" key="10">
    <source>
        <dbReference type="EMBL" id="ONG47060.1"/>
    </source>
</evidence>
<protein>
    <recommendedName>
        <fullName evidence="4 7">Flagellar hook-associated protein 1</fullName>
        <shortName evidence="7">HAP1</shortName>
    </recommendedName>
</protein>
<dbReference type="GO" id="GO:0005576">
    <property type="term" value="C:extracellular region"/>
    <property type="evidence" value="ECO:0007669"/>
    <property type="project" value="UniProtKB-SubCell"/>
</dbReference>
<dbReference type="GO" id="GO:0044780">
    <property type="term" value="P:bacterial-type flagellum assembly"/>
    <property type="evidence" value="ECO:0007669"/>
    <property type="project" value="InterPro"/>
</dbReference>
<evidence type="ECO:0000256" key="2">
    <source>
        <dbReference type="ARBA" id="ARBA00004613"/>
    </source>
</evidence>
<dbReference type="RefSeq" id="WP_076959902.1">
    <property type="nucleotide sequence ID" value="NZ_MLCO01000301.1"/>
</dbReference>
<keyword evidence="10" id="KW-0282">Flagellum</keyword>
<dbReference type="PRINTS" id="PR01005">
    <property type="entry name" value="FLGHOOKAP1"/>
</dbReference>
<name>A0A1V2GVM6_9PROT</name>
<dbReference type="InterPro" id="IPR010930">
    <property type="entry name" value="Flg_bb/hook_C_dom"/>
</dbReference>
<evidence type="ECO:0000256" key="3">
    <source>
        <dbReference type="ARBA" id="ARBA00009677"/>
    </source>
</evidence>
<evidence type="ECO:0000256" key="1">
    <source>
        <dbReference type="ARBA" id="ARBA00004365"/>
    </source>
</evidence>
<dbReference type="GO" id="GO:0009424">
    <property type="term" value="C:bacterial-type flagellum hook"/>
    <property type="evidence" value="ECO:0007669"/>
    <property type="project" value="UniProtKB-UniRule"/>
</dbReference>
<keyword evidence="11" id="KW-1185">Reference proteome</keyword>
<keyword evidence="10" id="KW-0969">Cilium</keyword>
<comment type="subcellular location">
    <subcellularLocation>
        <location evidence="1 7">Bacterial flagellum</location>
    </subcellularLocation>
    <subcellularLocation>
        <location evidence="2 7">Secreted</location>
    </subcellularLocation>
</comment>
<evidence type="ECO:0000256" key="5">
    <source>
        <dbReference type="ARBA" id="ARBA00022525"/>
    </source>
</evidence>
<comment type="caution">
    <text evidence="10">The sequence shown here is derived from an EMBL/GenBank/DDBJ whole genome shotgun (WGS) entry which is preliminary data.</text>
</comment>
<evidence type="ECO:0000259" key="9">
    <source>
        <dbReference type="Pfam" id="PF22638"/>
    </source>
</evidence>
<evidence type="ECO:0000256" key="7">
    <source>
        <dbReference type="RuleBase" id="RU362065"/>
    </source>
</evidence>
<dbReference type="NCBIfam" id="TIGR02492">
    <property type="entry name" value="flgK_ends"/>
    <property type="match status" value="1"/>
</dbReference>
<evidence type="ECO:0000256" key="6">
    <source>
        <dbReference type="ARBA" id="ARBA00023143"/>
    </source>
</evidence>
<dbReference type="GO" id="GO:0005198">
    <property type="term" value="F:structural molecule activity"/>
    <property type="evidence" value="ECO:0007669"/>
    <property type="project" value="UniProtKB-UniRule"/>
</dbReference>
<comment type="similarity">
    <text evidence="3 7">Belongs to the flagella basal body rod proteins family.</text>
</comment>
<proteinExistence type="inferred from homology"/>
<dbReference type="Proteomes" id="UP000188879">
    <property type="component" value="Unassembled WGS sequence"/>
</dbReference>
<feature type="domain" description="Flagellar basal-body/hook protein C-terminal" evidence="8">
    <location>
        <begin position="462"/>
        <end position="497"/>
    </location>
</feature>
<dbReference type="PANTHER" id="PTHR30033">
    <property type="entry name" value="FLAGELLAR HOOK-ASSOCIATED PROTEIN 1"/>
    <property type="match status" value="1"/>
</dbReference>
<dbReference type="Pfam" id="PF06429">
    <property type="entry name" value="Flg_bbr_C"/>
    <property type="match status" value="1"/>
</dbReference>
<keyword evidence="5 7" id="KW-0964">Secreted</keyword>
<dbReference type="OrthoDB" id="7181295at2"/>
<sequence length="501" mass="50347">MSLDSALLTATSGLRLTQKQLTQASQNVANAGVAGYTRKQVDAQSVTGGSGVRALEATRQIDTALRAQLLAAAGQQGAAALRDTTLSPLAQLQGNPSDATSTAGLISALNDAFTNLAANPADSGAMSTALGAAQSLAGQINSVSDAIGDARQQVQDGLRRDVDTANGLLSDIAKLDRLVRAETMAGRSGANLADQRDAAITQLAGLVSVKPVAADNGGVTLMLNDGSILPLQEGSTPFGLADATVSPGSYYGDPDGTLPGLTLNGQAISTATIGGAIGEGFALRDTTLPTMQAELDMTAATLAHRLDEQGLRLFTDSGDSAPPDPTTAEGLAASTGFASRIAVNSAVSASPRLLRDGTHEVAGFTPNPAGGPAGFSTLLTRVTTYSFGTESAAGTKHAAIAGSGLGANGKLSASFSAPSRITDYAAAVVGSQASIASAASGAATQSTALRSQFDTLLQKAEGVDVDSEMANMVQLQNAYAANARVLTAVQSMWDALLGAVR</sequence>
<organism evidence="10 11">
    <name type="scientific">Teichococcus deserti</name>
    <dbReference type="NCBI Taxonomy" id="1817963"/>
    <lineage>
        <taxon>Bacteria</taxon>
        <taxon>Pseudomonadati</taxon>
        <taxon>Pseudomonadota</taxon>
        <taxon>Alphaproteobacteria</taxon>
        <taxon>Acetobacterales</taxon>
        <taxon>Roseomonadaceae</taxon>
        <taxon>Roseomonas</taxon>
    </lineage>
</organism>
<dbReference type="InterPro" id="IPR002371">
    <property type="entry name" value="FlgK"/>
</dbReference>
<dbReference type="AlphaFoldDB" id="A0A1V2GVM6"/>
<feature type="domain" description="Flagellar hook-associated protein FlgK helical" evidence="9">
    <location>
        <begin position="99"/>
        <end position="309"/>
    </location>
</feature>
<dbReference type="EMBL" id="MLCO01000301">
    <property type="protein sequence ID" value="ONG47060.1"/>
    <property type="molecule type" value="Genomic_DNA"/>
</dbReference>
<dbReference type="InterPro" id="IPR053927">
    <property type="entry name" value="FlgK_helical"/>
</dbReference>
<keyword evidence="6 7" id="KW-0975">Bacterial flagellum</keyword>
<dbReference type="Pfam" id="PF22638">
    <property type="entry name" value="FlgK_D1"/>
    <property type="match status" value="1"/>
</dbReference>
<accession>A0A1V2GVM6</accession>
<evidence type="ECO:0000256" key="4">
    <source>
        <dbReference type="ARBA" id="ARBA00016244"/>
    </source>
</evidence>
<evidence type="ECO:0000259" key="8">
    <source>
        <dbReference type="Pfam" id="PF06429"/>
    </source>
</evidence>
<keyword evidence="10" id="KW-0966">Cell projection</keyword>
<dbReference type="PANTHER" id="PTHR30033:SF2">
    <property type="entry name" value="FLAGELLAR HOOK PROTEIN"/>
    <property type="match status" value="1"/>
</dbReference>
<gene>
    <name evidence="7" type="primary">flgK</name>
    <name evidence="10" type="ORF">BKE38_24480</name>
</gene>